<keyword evidence="1" id="KW-1133">Transmembrane helix</keyword>
<gene>
    <name evidence="2" type="ORF">BSL78_28928</name>
</gene>
<reference evidence="2 3" key="1">
    <citation type="journal article" date="2017" name="PLoS Biol.">
        <title>The sea cucumber genome provides insights into morphological evolution and visceral regeneration.</title>
        <authorList>
            <person name="Zhang X."/>
            <person name="Sun L."/>
            <person name="Yuan J."/>
            <person name="Sun Y."/>
            <person name="Gao Y."/>
            <person name="Zhang L."/>
            <person name="Li S."/>
            <person name="Dai H."/>
            <person name="Hamel J.F."/>
            <person name="Liu C."/>
            <person name="Yu Y."/>
            <person name="Liu S."/>
            <person name="Lin W."/>
            <person name="Guo K."/>
            <person name="Jin S."/>
            <person name="Xu P."/>
            <person name="Storey K.B."/>
            <person name="Huan P."/>
            <person name="Zhang T."/>
            <person name="Zhou Y."/>
            <person name="Zhang J."/>
            <person name="Lin C."/>
            <person name="Li X."/>
            <person name="Xing L."/>
            <person name="Huo D."/>
            <person name="Sun M."/>
            <person name="Wang L."/>
            <person name="Mercier A."/>
            <person name="Li F."/>
            <person name="Yang H."/>
            <person name="Xiang J."/>
        </authorList>
    </citation>
    <scope>NUCLEOTIDE SEQUENCE [LARGE SCALE GENOMIC DNA]</scope>
    <source>
        <strain evidence="2">Shaxun</strain>
        <tissue evidence="2">Muscle</tissue>
    </source>
</reference>
<comment type="caution">
    <text evidence="2">The sequence shown here is derived from an EMBL/GenBank/DDBJ whole genome shotgun (WGS) entry which is preliminary data.</text>
</comment>
<name>A0A2G8JES0_STIJA</name>
<sequence length="825" mass="94911">SFDENKIQSLPNDLFSEVDLSFYLDLSSNSITEIPDGLFTASGRNHTIKYLQMQRNNITKVNSKSFEGLEMLQQIFLNNNKILSIGENTFIAESIQVIYLFENNLTRLTNKSFGENRSHGIMIHLYKNDIANISQNALDGLGNATMYLTCHLLSEIPIFGNGLTGKCVHDRFVPEVDITDPSEQDEYLLSAILQKEGFECIREDDGSKDICRPCSPGNYSNKSDECRSCPRGGFYQDEIGGRLCKECTNGTFVEDGIALSSTMCKPCPEGTDRHRSARFRACFCRDGFARTNRFSNCSHCSNEGLNCTRDYQYLRRGYYWNWSFPASDLQSYSKFVANLLTMNNSYEMSSRNYSLAIPMVFKCPKLELCENSNSSEPLNIQGTCAKGHRGWLCTKCKDDFYNVMKYCLPCPKVWWSVSELVVLTSLCVFFAVIMMWKKSKATKRNVDRLFIDHIASRMKIFLGFYQIVGELYESINIINLDGPLRYIGYVLQIVTFNLLRILVRPQCINKSLLLDPILRFEIAMFFPVALTLLLVLIYLGCKVYFLYWRRCRDDDLLKKLGNTKSKLAWSFILILFVTFQPTCDAIFEIYPGACDDFVVHQERNDTISLLRADYDIRCDNIKTFQTEAYIATALYVLLFPLVLYLLLRRYCKNARMDGRNDRRVHSAMHEGLSDDNIPLISQTEPCKVPMWLNFLCENYKGNFWYWEIVELARKVIQTMLITLLGWEDALTKLFTIGTSVLFLTLHVKYAPMKSHFEQRLQMFSLTAIFINVMVAAVSIPKEYKTYISTTIFVLDIGVALAIFGELLLVLARTLNKKVEQRKMKQ</sequence>
<dbReference type="PANTHER" id="PTHR11319:SF35">
    <property type="entry name" value="OUTER MEMBRANE PROTEIN PMPC-RELATED"/>
    <property type="match status" value="1"/>
</dbReference>
<dbReference type="InterPro" id="IPR001611">
    <property type="entry name" value="Leu-rich_rpt"/>
</dbReference>
<dbReference type="Proteomes" id="UP000230750">
    <property type="component" value="Unassembled WGS sequence"/>
</dbReference>
<evidence type="ECO:0000313" key="3">
    <source>
        <dbReference type="Proteomes" id="UP000230750"/>
    </source>
</evidence>
<protein>
    <recommendedName>
        <fullName evidence="4">Tyrosine-protein kinase ephrin type A/B receptor-like domain-containing protein</fullName>
    </recommendedName>
</protein>
<accession>A0A2G8JES0</accession>
<feature type="non-terminal residue" evidence="2">
    <location>
        <position position="1"/>
    </location>
</feature>
<feature type="transmembrane region" description="Helical" evidence="1">
    <location>
        <begin position="628"/>
        <end position="647"/>
    </location>
</feature>
<dbReference type="STRING" id="307972.A0A2G8JES0"/>
<keyword evidence="1" id="KW-0472">Membrane</keyword>
<dbReference type="SUPFAM" id="SSF52058">
    <property type="entry name" value="L domain-like"/>
    <property type="match status" value="1"/>
</dbReference>
<dbReference type="OrthoDB" id="205145at2759"/>
<feature type="transmembrane region" description="Helical" evidence="1">
    <location>
        <begin position="567"/>
        <end position="587"/>
    </location>
</feature>
<feature type="transmembrane region" description="Helical" evidence="1">
    <location>
        <begin position="486"/>
        <end position="503"/>
    </location>
</feature>
<dbReference type="Pfam" id="PF13855">
    <property type="entry name" value="LRR_8"/>
    <property type="match status" value="1"/>
</dbReference>
<feature type="transmembrane region" description="Helical" evidence="1">
    <location>
        <begin position="762"/>
        <end position="779"/>
    </location>
</feature>
<dbReference type="AlphaFoldDB" id="A0A2G8JES0"/>
<dbReference type="PANTHER" id="PTHR11319">
    <property type="entry name" value="G PROTEIN-COUPLED RECEPTOR-RELATED"/>
    <property type="match status" value="1"/>
</dbReference>
<evidence type="ECO:0000313" key="2">
    <source>
        <dbReference type="EMBL" id="PIK34246.1"/>
    </source>
</evidence>
<dbReference type="Gene3D" id="3.80.10.10">
    <property type="entry name" value="Ribonuclease Inhibitor"/>
    <property type="match status" value="1"/>
</dbReference>
<feature type="transmembrane region" description="Helical" evidence="1">
    <location>
        <begin position="413"/>
        <end position="436"/>
    </location>
</feature>
<keyword evidence="3" id="KW-1185">Reference proteome</keyword>
<keyword evidence="1" id="KW-0812">Transmembrane</keyword>
<dbReference type="InterPro" id="IPR032675">
    <property type="entry name" value="LRR_dom_sf"/>
</dbReference>
<evidence type="ECO:0008006" key="4">
    <source>
        <dbReference type="Google" id="ProtNLM"/>
    </source>
</evidence>
<feature type="transmembrane region" description="Helical" evidence="1">
    <location>
        <begin position="791"/>
        <end position="814"/>
    </location>
</feature>
<proteinExistence type="predicted"/>
<dbReference type="Gene3D" id="2.10.50.10">
    <property type="entry name" value="Tumor Necrosis Factor Receptor, subunit A, domain 2"/>
    <property type="match status" value="1"/>
</dbReference>
<dbReference type="EMBL" id="MRZV01002235">
    <property type="protein sequence ID" value="PIK34246.1"/>
    <property type="molecule type" value="Genomic_DNA"/>
</dbReference>
<feature type="transmembrane region" description="Helical" evidence="1">
    <location>
        <begin position="523"/>
        <end position="547"/>
    </location>
</feature>
<evidence type="ECO:0000256" key="1">
    <source>
        <dbReference type="SAM" id="Phobius"/>
    </source>
</evidence>
<organism evidence="2 3">
    <name type="scientific">Stichopus japonicus</name>
    <name type="common">Sea cucumber</name>
    <dbReference type="NCBI Taxonomy" id="307972"/>
    <lineage>
        <taxon>Eukaryota</taxon>
        <taxon>Metazoa</taxon>
        <taxon>Echinodermata</taxon>
        <taxon>Eleutherozoa</taxon>
        <taxon>Echinozoa</taxon>
        <taxon>Holothuroidea</taxon>
        <taxon>Aspidochirotacea</taxon>
        <taxon>Aspidochirotida</taxon>
        <taxon>Stichopodidae</taxon>
        <taxon>Apostichopus</taxon>
    </lineage>
</organism>
<dbReference type="SMART" id="SM01411">
    <property type="entry name" value="Ephrin_rec_like"/>
    <property type="match status" value="3"/>
</dbReference>